<dbReference type="FunFam" id="2.40.128.20:FF:000003">
    <property type="entry name" value="Apolipoprotein D"/>
    <property type="match status" value="1"/>
</dbReference>
<proteinExistence type="predicted"/>
<keyword evidence="5 10" id="KW-0732">Signal</keyword>
<dbReference type="EMBL" id="CACVKT020003265">
    <property type="protein sequence ID" value="CAC5382784.1"/>
    <property type="molecule type" value="Genomic_DNA"/>
</dbReference>
<organism evidence="12 13">
    <name type="scientific">Mytilus coruscus</name>
    <name type="common">Sea mussel</name>
    <dbReference type="NCBI Taxonomy" id="42192"/>
    <lineage>
        <taxon>Eukaryota</taxon>
        <taxon>Metazoa</taxon>
        <taxon>Spiralia</taxon>
        <taxon>Lophotrochozoa</taxon>
        <taxon>Mollusca</taxon>
        <taxon>Bivalvia</taxon>
        <taxon>Autobranchia</taxon>
        <taxon>Pteriomorphia</taxon>
        <taxon>Mytilida</taxon>
        <taxon>Mytiloidea</taxon>
        <taxon>Mytilidae</taxon>
        <taxon>Mytilinae</taxon>
        <taxon>Mytilus</taxon>
    </lineage>
</organism>
<keyword evidence="7" id="KW-1015">Disulfide bond</keyword>
<protein>
    <recommendedName>
        <fullName evidence="2">Apolipoprotein D</fullName>
    </recommendedName>
</protein>
<dbReference type="InterPro" id="IPR012674">
    <property type="entry name" value="Calycin"/>
</dbReference>
<dbReference type="Proteomes" id="UP000507470">
    <property type="component" value="Unassembled WGS sequence"/>
</dbReference>
<keyword evidence="4" id="KW-0964">Secreted</keyword>
<dbReference type="PRINTS" id="PR01219">
    <property type="entry name" value="APOLIPOPROTD"/>
</dbReference>
<dbReference type="AlphaFoldDB" id="A0A6J8BIU6"/>
<evidence type="ECO:0000313" key="12">
    <source>
        <dbReference type="EMBL" id="CAC5382784.1"/>
    </source>
</evidence>
<evidence type="ECO:0000256" key="2">
    <source>
        <dbReference type="ARBA" id="ARBA00019890"/>
    </source>
</evidence>
<evidence type="ECO:0000256" key="1">
    <source>
        <dbReference type="ARBA" id="ARBA00004613"/>
    </source>
</evidence>
<dbReference type="GO" id="GO:0006629">
    <property type="term" value="P:lipid metabolic process"/>
    <property type="evidence" value="ECO:0007669"/>
    <property type="project" value="TreeGrafter"/>
</dbReference>
<evidence type="ECO:0000259" key="11">
    <source>
        <dbReference type="Pfam" id="PF08212"/>
    </source>
</evidence>
<evidence type="ECO:0000256" key="8">
    <source>
        <dbReference type="ARBA" id="ARBA00023180"/>
    </source>
</evidence>
<keyword evidence="6" id="KW-0446">Lipid-binding</keyword>
<dbReference type="PANTHER" id="PTHR10612:SF34">
    <property type="entry name" value="APOLIPOPROTEIN D"/>
    <property type="match status" value="1"/>
</dbReference>
<dbReference type="PANTHER" id="PTHR10612">
    <property type="entry name" value="APOLIPOPROTEIN D"/>
    <property type="match status" value="1"/>
</dbReference>
<evidence type="ECO:0000256" key="4">
    <source>
        <dbReference type="ARBA" id="ARBA00022525"/>
    </source>
</evidence>
<keyword evidence="9" id="KW-0873">Pyrrolidone carboxylic acid</keyword>
<dbReference type="GO" id="GO:0005576">
    <property type="term" value="C:extracellular region"/>
    <property type="evidence" value="ECO:0007669"/>
    <property type="project" value="UniProtKB-SubCell"/>
</dbReference>
<evidence type="ECO:0000256" key="10">
    <source>
        <dbReference type="SAM" id="SignalP"/>
    </source>
</evidence>
<evidence type="ECO:0000256" key="7">
    <source>
        <dbReference type="ARBA" id="ARBA00023157"/>
    </source>
</evidence>
<dbReference type="GO" id="GO:0008289">
    <property type="term" value="F:lipid binding"/>
    <property type="evidence" value="ECO:0007669"/>
    <property type="project" value="UniProtKB-KW"/>
</dbReference>
<dbReference type="InterPro" id="IPR002969">
    <property type="entry name" value="ApolipopD"/>
</dbReference>
<evidence type="ECO:0000256" key="5">
    <source>
        <dbReference type="ARBA" id="ARBA00022729"/>
    </source>
</evidence>
<dbReference type="OrthoDB" id="565904at2759"/>
<gene>
    <name evidence="12" type="ORF">MCOR_18579</name>
</gene>
<comment type="subcellular location">
    <subcellularLocation>
        <location evidence="1">Secreted</location>
    </subcellularLocation>
</comment>
<feature type="signal peptide" evidence="10">
    <location>
        <begin position="1"/>
        <end position="22"/>
    </location>
</feature>
<evidence type="ECO:0000313" key="13">
    <source>
        <dbReference type="Proteomes" id="UP000507470"/>
    </source>
</evidence>
<evidence type="ECO:0000256" key="3">
    <source>
        <dbReference type="ARBA" id="ARBA00022448"/>
    </source>
</evidence>
<evidence type="ECO:0000256" key="9">
    <source>
        <dbReference type="ARBA" id="ARBA00023283"/>
    </source>
</evidence>
<dbReference type="SUPFAM" id="SSF50814">
    <property type="entry name" value="Lipocalins"/>
    <property type="match status" value="1"/>
</dbReference>
<dbReference type="Gene3D" id="2.40.128.20">
    <property type="match status" value="1"/>
</dbReference>
<feature type="domain" description="Lipocalin/cytosolic fatty-acid binding" evidence="11">
    <location>
        <begin position="39"/>
        <end position="184"/>
    </location>
</feature>
<dbReference type="GO" id="GO:0006869">
    <property type="term" value="P:lipid transport"/>
    <property type="evidence" value="ECO:0007669"/>
    <property type="project" value="InterPro"/>
</dbReference>
<dbReference type="GO" id="GO:0007420">
    <property type="term" value="P:brain development"/>
    <property type="evidence" value="ECO:0007669"/>
    <property type="project" value="InterPro"/>
</dbReference>
<accession>A0A6J8BIU6</accession>
<evidence type="ECO:0000256" key="6">
    <source>
        <dbReference type="ARBA" id="ARBA00023121"/>
    </source>
</evidence>
<dbReference type="GO" id="GO:0005737">
    <property type="term" value="C:cytoplasm"/>
    <property type="evidence" value="ECO:0007669"/>
    <property type="project" value="TreeGrafter"/>
</dbReference>
<feature type="chain" id="PRO_5026856242" description="Apolipoprotein D" evidence="10">
    <location>
        <begin position="23"/>
        <end position="219"/>
    </location>
</feature>
<dbReference type="GO" id="GO:0000302">
    <property type="term" value="P:response to reactive oxygen species"/>
    <property type="evidence" value="ECO:0007669"/>
    <property type="project" value="TreeGrafter"/>
</dbReference>
<dbReference type="Pfam" id="PF08212">
    <property type="entry name" value="Lipocalin_2"/>
    <property type="match status" value="1"/>
</dbReference>
<keyword evidence="3" id="KW-0813">Transport</keyword>
<sequence>MLDFNFISKILFLLPLLVPIFGQVTRPGVCPNVRTQPGFDLNRYLGQWYESEKFFFIPEIGLRCNSALYTLNGNGAVSVVNSGIETSTGMVRSVTGTAISTSAVEPGRLVVQFTPFTPPGQYWVLDTDYESYSVVYSCRQQGLQRIESAFILTRERSGLPAATRIQLYSKLLASGINAYDFIPTDQTSCPVLSPFQPFQPPPVTIPGMQIIPPATELFV</sequence>
<keyword evidence="8" id="KW-0325">Glycoprotein</keyword>
<name>A0A6J8BIU6_MYTCO</name>
<dbReference type="GO" id="GO:0042246">
    <property type="term" value="P:tissue regeneration"/>
    <property type="evidence" value="ECO:0007669"/>
    <property type="project" value="InterPro"/>
</dbReference>
<dbReference type="InterPro" id="IPR000566">
    <property type="entry name" value="Lipocln_cytosolic_FA-bd_dom"/>
</dbReference>
<keyword evidence="13" id="KW-1185">Reference proteome</keyword>
<dbReference type="CDD" id="cd19437">
    <property type="entry name" value="lipocalin_apoD-like"/>
    <property type="match status" value="1"/>
</dbReference>
<reference evidence="12 13" key="1">
    <citation type="submission" date="2020-06" db="EMBL/GenBank/DDBJ databases">
        <authorList>
            <person name="Li R."/>
            <person name="Bekaert M."/>
        </authorList>
    </citation>
    <scope>NUCLEOTIDE SEQUENCE [LARGE SCALE GENOMIC DNA]</scope>
    <source>
        <strain evidence="13">wild</strain>
    </source>
</reference>